<proteinExistence type="predicted"/>
<keyword evidence="2" id="KW-1133">Transmembrane helix</keyword>
<organism evidence="4 5">
    <name type="scientific">Rugosimonospora africana</name>
    <dbReference type="NCBI Taxonomy" id="556532"/>
    <lineage>
        <taxon>Bacteria</taxon>
        <taxon>Bacillati</taxon>
        <taxon>Actinomycetota</taxon>
        <taxon>Actinomycetes</taxon>
        <taxon>Micromonosporales</taxon>
        <taxon>Micromonosporaceae</taxon>
        <taxon>Rugosimonospora</taxon>
    </lineage>
</organism>
<evidence type="ECO:0000256" key="1">
    <source>
        <dbReference type="SAM" id="MobiDB-lite"/>
    </source>
</evidence>
<dbReference type="InterPro" id="IPR005158">
    <property type="entry name" value="BTAD"/>
</dbReference>
<dbReference type="InterPro" id="IPR036779">
    <property type="entry name" value="LysM_dom_sf"/>
</dbReference>
<evidence type="ECO:0000313" key="4">
    <source>
        <dbReference type="EMBL" id="GIH16106.1"/>
    </source>
</evidence>
<keyword evidence="2" id="KW-0812">Transmembrane</keyword>
<dbReference type="AlphaFoldDB" id="A0A8J3VS24"/>
<feature type="region of interest" description="Disordered" evidence="1">
    <location>
        <begin position="726"/>
        <end position="751"/>
    </location>
</feature>
<dbReference type="Pfam" id="PF03704">
    <property type="entry name" value="BTAD"/>
    <property type="match status" value="1"/>
</dbReference>
<dbReference type="InterPro" id="IPR036388">
    <property type="entry name" value="WH-like_DNA-bd_sf"/>
</dbReference>
<dbReference type="InterPro" id="IPR011990">
    <property type="entry name" value="TPR-like_helical_dom_sf"/>
</dbReference>
<dbReference type="Gene3D" id="1.25.40.10">
    <property type="entry name" value="Tetratricopeptide repeat domain"/>
    <property type="match status" value="1"/>
</dbReference>
<dbReference type="Gene3D" id="3.10.350.10">
    <property type="entry name" value="LysM domain"/>
    <property type="match status" value="1"/>
</dbReference>
<feature type="region of interest" description="Disordered" evidence="1">
    <location>
        <begin position="657"/>
        <end position="707"/>
    </location>
</feature>
<dbReference type="PANTHER" id="PTHR35807">
    <property type="entry name" value="TRANSCRIPTIONAL REGULATOR REDD-RELATED"/>
    <property type="match status" value="1"/>
</dbReference>
<accession>A0A8J3VS24</accession>
<dbReference type="Proteomes" id="UP000642748">
    <property type="component" value="Unassembled WGS sequence"/>
</dbReference>
<protein>
    <recommendedName>
        <fullName evidence="3">Bacterial transcriptional activator domain-containing protein</fullName>
    </recommendedName>
</protein>
<keyword evidence="5" id="KW-1185">Reference proteome</keyword>
<feature type="compositionally biased region" description="Low complexity" evidence="1">
    <location>
        <begin position="287"/>
        <end position="344"/>
    </location>
</feature>
<gene>
    <name evidence="4" type="ORF">Raf01_42780</name>
</gene>
<feature type="transmembrane region" description="Helical" evidence="2">
    <location>
        <begin position="73"/>
        <end position="90"/>
    </location>
</feature>
<feature type="region of interest" description="Disordered" evidence="1">
    <location>
        <begin position="250"/>
        <end position="370"/>
    </location>
</feature>
<evidence type="ECO:0000256" key="2">
    <source>
        <dbReference type="SAM" id="Phobius"/>
    </source>
</evidence>
<evidence type="ECO:0000259" key="3">
    <source>
        <dbReference type="SMART" id="SM01043"/>
    </source>
</evidence>
<evidence type="ECO:0000313" key="5">
    <source>
        <dbReference type="Proteomes" id="UP000642748"/>
    </source>
</evidence>
<reference evidence="4" key="1">
    <citation type="submission" date="2021-01" db="EMBL/GenBank/DDBJ databases">
        <title>Whole genome shotgun sequence of Rugosimonospora africana NBRC 104875.</title>
        <authorList>
            <person name="Komaki H."/>
            <person name="Tamura T."/>
        </authorList>
    </citation>
    <scope>NUCLEOTIDE SEQUENCE</scope>
    <source>
        <strain evidence="4">NBRC 104875</strain>
    </source>
</reference>
<keyword evidence="2" id="KW-0472">Membrane</keyword>
<comment type="caution">
    <text evidence="4">The sequence shown here is derived from an EMBL/GenBank/DDBJ whole genome shotgun (WGS) entry which is preliminary data.</text>
</comment>
<dbReference type="InterPro" id="IPR051677">
    <property type="entry name" value="AfsR-DnrI-RedD_regulator"/>
</dbReference>
<feature type="domain" description="Bacterial transcriptional activator" evidence="3">
    <location>
        <begin position="872"/>
        <end position="1011"/>
    </location>
</feature>
<dbReference type="RefSeq" id="WP_203919697.1">
    <property type="nucleotide sequence ID" value="NZ_BONZ01000039.1"/>
</dbReference>
<dbReference type="Gene3D" id="1.10.10.10">
    <property type="entry name" value="Winged helix-like DNA-binding domain superfamily/Winged helix DNA-binding domain"/>
    <property type="match status" value="1"/>
</dbReference>
<dbReference type="SMART" id="SM01043">
    <property type="entry name" value="BTAD"/>
    <property type="match status" value="1"/>
</dbReference>
<sequence length="1029" mass="109469">MRWISRVAGWIGQLLGWLVKTLILAAILVGIPAGLLTQIGSPLPRTPPSVNQINHLLTTPVTDGLVLDLLADALWIIWVAFVVSLIVEVIATARGIPRPRLGPIAPLQHLASWLVTGVVASVLTASPVLTVAGQAAPAAAATTHVTAATVTTATVPTAGSLPTAATITSVPESSPVILATVALPNAETQTPDAAGQPAVYEVRHGDWLGWIAQRYLGAFDRYPDIQRHNPDLIPNTSGIHGPDHIEPGWRLILPPGAYDHGPQAHATGSLVAGPTTPNNGPASEQDPGGAPTTTGPNATPLPGTAGGPSVTPSAAPTTTPNTDIDPSTTAPATSATPTTATDDSGQPTPADSNDRTDAPQRSRTGATIPGGWVSIPLAAALLAAVTLLWLRRRHRYVPRPLHTGDDDADDLLPPPPVVPRLRRAVREQAPDLLHPDRPEQPTVAQYTTTLDSERPPLPAIGQTGAQLAGLGDPLPAEGLALDGPGAQAAARGLLVATLCSGSPDDPDARGQVVIPADALTTLLGAHAVHVQATPRLHVTATLPEALTLIEETLIERRRTLQDYDAEDPDQMHDADPYHPPMPPVLLIADEPGSDGHARLATTLQLGAPLHINAVLLGDWPDTDRRTVRGDGATSGEQRLTVLDIPTTIQLLTMFHETHTGQPTPTPITEPDVHTPTQTTSKPASERDTPSHDPADIEDDREPDVPFADQPAQKATFELDSDTPVSVADSTLMQPDPSAASPDPPPAEAAPVTAAGPRLPVRVQVLGEPAVHHADGSTDTGLRQHSRELLVYLAVHRNGADLTDIMEIMWPTATVRRAGERLSTETADLRRRIRDAADDYTNIKDKRQPSQKPIQPIINSGSRYHLNPAIVDVDLWHLDDALRDAAATTDPATRAAALRRAIDAHTGLLAENHDYDWLDQPREHARRQGIRARIHFADLIHSDDPQQAAQLYQAAADLDPVNEDIARRAMRAHAAAGEIVGVRTRLHQLRVALDAIDEEPSPETLSLAVELERDLERHARANPSIRQRHA</sequence>
<feature type="transmembrane region" description="Helical" evidence="2">
    <location>
        <begin position="370"/>
        <end position="390"/>
    </location>
</feature>
<dbReference type="CDD" id="cd00118">
    <property type="entry name" value="LysM"/>
    <property type="match status" value="1"/>
</dbReference>
<feature type="compositionally biased region" description="Basic and acidic residues" evidence="1">
    <location>
        <begin position="683"/>
        <end position="694"/>
    </location>
</feature>
<dbReference type="InterPro" id="IPR018392">
    <property type="entry name" value="LysM"/>
</dbReference>
<name>A0A8J3VS24_9ACTN</name>
<dbReference type="EMBL" id="BONZ01000039">
    <property type="protein sequence ID" value="GIH16106.1"/>
    <property type="molecule type" value="Genomic_DNA"/>
</dbReference>